<dbReference type="PANTHER" id="PTHR33840:SF2">
    <property type="entry name" value="TLE1 PHOSPHOLIPASE DOMAIN-CONTAINING PROTEIN"/>
    <property type="match status" value="1"/>
</dbReference>
<comment type="caution">
    <text evidence="3">The sequence shown here is derived from an EMBL/GenBank/DDBJ whole genome shotgun (WGS) entry which is preliminary data.</text>
</comment>
<proteinExistence type="predicted"/>
<evidence type="ECO:0000313" key="3">
    <source>
        <dbReference type="EMBL" id="MFD0318741.1"/>
    </source>
</evidence>
<evidence type="ECO:0000259" key="2">
    <source>
        <dbReference type="Pfam" id="PF09994"/>
    </source>
</evidence>
<dbReference type="Proteomes" id="UP001597023">
    <property type="component" value="Unassembled WGS sequence"/>
</dbReference>
<protein>
    <submittedName>
        <fullName evidence="3">DUF2235 domain-containing protein</fullName>
    </submittedName>
</protein>
<evidence type="ECO:0000313" key="4">
    <source>
        <dbReference type="Proteomes" id="UP001597023"/>
    </source>
</evidence>
<dbReference type="RefSeq" id="WP_381616228.1">
    <property type="nucleotide sequence ID" value="NZ_JBHTEB010000001.1"/>
</dbReference>
<keyword evidence="4" id="KW-1185">Reference proteome</keyword>
<dbReference type="InterPro" id="IPR018712">
    <property type="entry name" value="Tle1-like_cat"/>
</dbReference>
<evidence type="ECO:0000256" key="1">
    <source>
        <dbReference type="SAM" id="MobiDB-lite"/>
    </source>
</evidence>
<gene>
    <name evidence="3" type="ORF">ACFQZ6_31930</name>
</gene>
<feature type="domain" description="T6SS Phospholipase effector Tle1-like catalytic" evidence="2">
    <location>
        <begin position="3"/>
        <end position="282"/>
    </location>
</feature>
<name>A0ABW2WLA1_9ACTN</name>
<dbReference type="EMBL" id="JBHTEB010000001">
    <property type="protein sequence ID" value="MFD0318741.1"/>
    <property type="molecule type" value="Genomic_DNA"/>
</dbReference>
<accession>A0ABW2WLA1</accession>
<reference evidence="4" key="1">
    <citation type="journal article" date="2019" name="Int. J. Syst. Evol. Microbiol.">
        <title>The Global Catalogue of Microorganisms (GCM) 10K type strain sequencing project: providing services to taxonomists for standard genome sequencing and annotation.</title>
        <authorList>
            <consortium name="The Broad Institute Genomics Platform"/>
            <consortium name="The Broad Institute Genome Sequencing Center for Infectious Disease"/>
            <person name="Wu L."/>
            <person name="Ma J."/>
        </authorList>
    </citation>
    <scope>NUCLEOTIDE SEQUENCE [LARGE SCALE GENOMIC DNA]</scope>
    <source>
        <strain evidence="4">CGMCC 4.7400</strain>
    </source>
</reference>
<dbReference type="PANTHER" id="PTHR33840">
    <property type="match status" value="1"/>
</dbReference>
<dbReference type="Pfam" id="PF09994">
    <property type="entry name" value="T6SS_Tle1-like_cat"/>
    <property type="match status" value="1"/>
</dbReference>
<organism evidence="3 4">
    <name type="scientific">Streptomyces flavalbus</name>
    <dbReference type="NCBI Taxonomy" id="2665155"/>
    <lineage>
        <taxon>Bacteria</taxon>
        <taxon>Bacillati</taxon>
        <taxon>Actinomycetota</taxon>
        <taxon>Actinomycetes</taxon>
        <taxon>Kitasatosporales</taxon>
        <taxon>Streptomycetaceae</taxon>
        <taxon>Streptomyces</taxon>
    </lineage>
</organism>
<sequence length="375" mass="41892">MPRTLVICLDGTGNQVGAHHPTNVVRLYEMLETDDPTRQLLYYDPGVGTMASANAYGPLTRRLSRIGGLAFGSGLRTNLAEAYTYLMRNWEPGDAVYVFGFSRGAYTARALVGMLNKPGLMRPGSENLVPYAVAKYAFNQDLGKSQQEVARFSRAFCRVTEDEPLWPVVKRNNPRQVSRYALPVAYLGVWDTVKAAGVLRLGNLRWPYTRMLPNAARIRHAVSLDERRRPYREYLVTPREGELRDTVEEVWFAGVHCDVGGTFAHERGEPLLSTVSLKWVTDAVLDDLHFRPGAYAEACAVTEEFAHAPVHDNGPLWVLAGRRSRPLPPDARCHASVRLRRERDAGYRRGALPDPADAARWADPDWTKPQPPPGG</sequence>
<feature type="region of interest" description="Disordered" evidence="1">
    <location>
        <begin position="344"/>
        <end position="375"/>
    </location>
</feature>